<dbReference type="OrthoDB" id="5985073at2759"/>
<dbReference type="Proteomes" id="UP000620124">
    <property type="component" value="Unassembled WGS sequence"/>
</dbReference>
<dbReference type="EMBL" id="JACAZI010000005">
    <property type="protein sequence ID" value="KAF7360028.1"/>
    <property type="molecule type" value="Genomic_DNA"/>
</dbReference>
<organism evidence="1 2">
    <name type="scientific">Mycena venus</name>
    <dbReference type="NCBI Taxonomy" id="2733690"/>
    <lineage>
        <taxon>Eukaryota</taxon>
        <taxon>Fungi</taxon>
        <taxon>Dikarya</taxon>
        <taxon>Basidiomycota</taxon>
        <taxon>Agaricomycotina</taxon>
        <taxon>Agaricomycetes</taxon>
        <taxon>Agaricomycetidae</taxon>
        <taxon>Agaricales</taxon>
        <taxon>Marasmiineae</taxon>
        <taxon>Mycenaceae</taxon>
        <taxon>Mycena</taxon>
    </lineage>
</organism>
<protein>
    <submittedName>
        <fullName evidence="1">Peroxidase</fullName>
    </submittedName>
</protein>
<dbReference type="AlphaFoldDB" id="A0A8H7D5X9"/>
<evidence type="ECO:0000313" key="2">
    <source>
        <dbReference type="Proteomes" id="UP000620124"/>
    </source>
</evidence>
<reference evidence="1" key="1">
    <citation type="submission" date="2020-05" db="EMBL/GenBank/DDBJ databases">
        <title>Mycena genomes resolve the evolution of fungal bioluminescence.</title>
        <authorList>
            <person name="Tsai I.J."/>
        </authorList>
    </citation>
    <scope>NUCLEOTIDE SEQUENCE</scope>
    <source>
        <strain evidence="1">CCC161011</strain>
    </source>
</reference>
<proteinExistence type="predicted"/>
<keyword evidence="1" id="KW-0575">Peroxidase</keyword>
<gene>
    <name evidence="1" type="ORF">MVEN_00730500</name>
</gene>
<sequence>MFVFDGSQSGRSDAADWIRNVKRLCPQAEYLVNMAQAYHDMAAQNVADGTGGMDGSIRFFEEQSRAENAGNGFSNTSSPK</sequence>
<comment type="caution">
    <text evidence="1">The sequence shown here is derived from an EMBL/GenBank/DDBJ whole genome shotgun (WGS) entry which is preliminary data.</text>
</comment>
<name>A0A8H7D5X9_9AGAR</name>
<dbReference type="GO" id="GO:0006979">
    <property type="term" value="P:response to oxidative stress"/>
    <property type="evidence" value="ECO:0007669"/>
    <property type="project" value="InterPro"/>
</dbReference>
<dbReference type="GO" id="GO:0004601">
    <property type="term" value="F:peroxidase activity"/>
    <property type="evidence" value="ECO:0007669"/>
    <property type="project" value="UniProtKB-KW"/>
</dbReference>
<keyword evidence="1" id="KW-0560">Oxidoreductase</keyword>
<dbReference type="Gene3D" id="1.10.520.10">
    <property type="match status" value="1"/>
</dbReference>
<dbReference type="GO" id="GO:0020037">
    <property type="term" value="F:heme binding"/>
    <property type="evidence" value="ECO:0007669"/>
    <property type="project" value="InterPro"/>
</dbReference>
<accession>A0A8H7D5X9</accession>
<dbReference type="InterPro" id="IPR010255">
    <property type="entry name" value="Haem_peroxidase_sf"/>
</dbReference>
<keyword evidence="2" id="KW-1185">Reference proteome</keyword>
<evidence type="ECO:0000313" key="1">
    <source>
        <dbReference type="EMBL" id="KAF7360028.1"/>
    </source>
</evidence>
<dbReference type="SUPFAM" id="SSF48113">
    <property type="entry name" value="Heme-dependent peroxidases"/>
    <property type="match status" value="1"/>
</dbReference>